<protein>
    <submittedName>
        <fullName evidence="1">Uncharacterized protein</fullName>
    </submittedName>
</protein>
<dbReference type="OrthoDB" id="294853at2759"/>
<organism evidence="1 2">
    <name type="scientific">Protopolystoma xenopodis</name>
    <dbReference type="NCBI Taxonomy" id="117903"/>
    <lineage>
        <taxon>Eukaryota</taxon>
        <taxon>Metazoa</taxon>
        <taxon>Spiralia</taxon>
        <taxon>Lophotrochozoa</taxon>
        <taxon>Platyhelminthes</taxon>
        <taxon>Monogenea</taxon>
        <taxon>Polyopisthocotylea</taxon>
        <taxon>Polystomatidea</taxon>
        <taxon>Polystomatidae</taxon>
        <taxon>Protopolystoma</taxon>
    </lineage>
</organism>
<keyword evidence="2" id="KW-1185">Reference proteome</keyword>
<sequence>MPSPSYVAIYFNIFSQLYPRIARLSPEQRLADFDLKLVNVFRYGVLSPIYVATLQATSLATAAQTTISQTVSSTRPSLVSNNISDGNNDNSNDVTCDTVARSTSNHLTSASSVTFATTGLFAEINNPLHLKTSSGLILVPVLDDTCLTPSQLAIFNCFELLARVNTRTV</sequence>
<name>A0A3S5BCA5_9PLAT</name>
<evidence type="ECO:0000313" key="1">
    <source>
        <dbReference type="EMBL" id="VEL40284.1"/>
    </source>
</evidence>
<comment type="caution">
    <text evidence="1">The sequence shown here is derived from an EMBL/GenBank/DDBJ whole genome shotgun (WGS) entry which is preliminary data.</text>
</comment>
<dbReference type="AlphaFoldDB" id="A0A3S5BCA5"/>
<gene>
    <name evidence="1" type="ORF">PXEA_LOCUS33724</name>
</gene>
<evidence type="ECO:0000313" key="2">
    <source>
        <dbReference type="Proteomes" id="UP000784294"/>
    </source>
</evidence>
<accession>A0A3S5BCA5</accession>
<dbReference type="EMBL" id="CAAALY010264330">
    <property type="protein sequence ID" value="VEL40284.1"/>
    <property type="molecule type" value="Genomic_DNA"/>
</dbReference>
<dbReference type="Proteomes" id="UP000784294">
    <property type="component" value="Unassembled WGS sequence"/>
</dbReference>
<reference evidence="1" key="1">
    <citation type="submission" date="2018-11" db="EMBL/GenBank/DDBJ databases">
        <authorList>
            <consortium name="Pathogen Informatics"/>
        </authorList>
    </citation>
    <scope>NUCLEOTIDE SEQUENCE</scope>
</reference>
<proteinExistence type="predicted"/>